<proteinExistence type="predicted"/>
<protein>
    <submittedName>
        <fullName evidence="1">Uncharacterized protein</fullName>
    </submittedName>
</protein>
<sequence length="235" mass="26909">MENTFEGLSYSTSTLNKSSHLTGGPSLLSDFNTEQIFTPRWRCDLNTEQIIRLPNRTEQIFTPHWRPKLVVRLQHRANLHTSLETSNTEQIFTPHWRSKLVIRLQHRTNLHTSLEVQACYQTSILNKSSHLTGGPSLLSDFQHRTNLHTSLEVQACYQTSTLNKSSHLTGGPSLLSDFNTEQIFTPHWRSKLVIRLQHRTNLHTSLEVQACYQTSTQNKSSHLTGGLSLLSDFQH</sequence>
<organism evidence="1 2">
    <name type="scientific">Mytilus edulis</name>
    <name type="common">Blue mussel</name>
    <dbReference type="NCBI Taxonomy" id="6550"/>
    <lineage>
        <taxon>Eukaryota</taxon>
        <taxon>Metazoa</taxon>
        <taxon>Spiralia</taxon>
        <taxon>Lophotrochozoa</taxon>
        <taxon>Mollusca</taxon>
        <taxon>Bivalvia</taxon>
        <taxon>Autobranchia</taxon>
        <taxon>Pteriomorphia</taxon>
        <taxon>Mytilida</taxon>
        <taxon>Mytiloidea</taxon>
        <taxon>Mytilidae</taxon>
        <taxon>Mytilinae</taxon>
        <taxon>Mytilus</taxon>
    </lineage>
</organism>
<evidence type="ECO:0000313" key="1">
    <source>
        <dbReference type="EMBL" id="CAG2236728.1"/>
    </source>
</evidence>
<comment type="caution">
    <text evidence="1">The sequence shown here is derived from an EMBL/GenBank/DDBJ whole genome shotgun (WGS) entry which is preliminary data.</text>
</comment>
<dbReference type="AlphaFoldDB" id="A0A8S3TZC5"/>
<dbReference type="Proteomes" id="UP000683360">
    <property type="component" value="Unassembled WGS sequence"/>
</dbReference>
<evidence type="ECO:0000313" key="2">
    <source>
        <dbReference type="Proteomes" id="UP000683360"/>
    </source>
</evidence>
<name>A0A8S3TZC5_MYTED</name>
<accession>A0A8S3TZC5</accession>
<dbReference type="EMBL" id="CAJPWZ010002367">
    <property type="protein sequence ID" value="CAG2236728.1"/>
    <property type="molecule type" value="Genomic_DNA"/>
</dbReference>
<reference evidence="1" key="1">
    <citation type="submission" date="2021-03" db="EMBL/GenBank/DDBJ databases">
        <authorList>
            <person name="Bekaert M."/>
        </authorList>
    </citation>
    <scope>NUCLEOTIDE SEQUENCE</scope>
</reference>
<gene>
    <name evidence="1" type="ORF">MEDL_49330</name>
</gene>
<keyword evidence="2" id="KW-1185">Reference proteome</keyword>